<gene>
    <name evidence="2" type="ORF">CRG98_020350</name>
</gene>
<organism evidence="2 3">
    <name type="scientific">Punica granatum</name>
    <name type="common">Pomegranate</name>
    <dbReference type="NCBI Taxonomy" id="22663"/>
    <lineage>
        <taxon>Eukaryota</taxon>
        <taxon>Viridiplantae</taxon>
        <taxon>Streptophyta</taxon>
        <taxon>Embryophyta</taxon>
        <taxon>Tracheophyta</taxon>
        <taxon>Spermatophyta</taxon>
        <taxon>Magnoliopsida</taxon>
        <taxon>eudicotyledons</taxon>
        <taxon>Gunneridae</taxon>
        <taxon>Pentapetalae</taxon>
        <taxon>rosids</taxon>
        <taxon>malvids</taxon>
        <taxon>Myrtales</taxon>
        <taxon>Lythraceae</taxon>
        <taxon>Punica</taxon>
    </lineage>
</organism>
<dbReference type="EMBL" id="PGOL01001311">
    <property type="protein sequence ID" value="PKI59270.1"/>
    <property type="molecule type" value="Genomic_DNA"/>
</dbReference>
<proteinExistence type="predicted"/>
<evidence type="ECO:0000313" key="3">
    <source>
        <dbReference type="Proteomes" id="UP000233551"/>
    </source>
</evidence>
<accession>A0A2I0JTP6</accession>
<name>A0A2I0JTP6_PUNGR</name>
<evidence type="ECO:0008006" key="4">
    <source>
        <dbReference type="Google" id="ProtNLM"/>
    </source>
</evidence>
<comment type="caution">
    <text evidence="2">The sequence shown here is derived from an EMBL/GenBank/DDBJ whole genome shotgun (WGS) entry which is preliminary data.</text>
</comment>
<feature type="signal peptide" evidence="1">
    <location>
        <begin position="1"/>
        <end position="29"/>
    </location>
</feature>
<dbReference type="AlphaFoldDB" id="A0A2I0JTP6"/>
<keyword evidence="3" id="KW-1185">Reference proteome</keyword>
<reference evidence="2 3" key="1">
    <citation type="submission" date="2017-11" db="EMBL/GenBank/DDBJ databases">
        <title>De-novo sequencing of pomegranate (Punica granatum L.) genome.</title>
        <authorList>
            <person name="Akparov Z."/>
            <person name="Amiraslanov A."/>
            <person name="Hajiyeva S."/>
            <person name="Abbasov M."/>
            <person name="Kaur K."/>
            <person name="Hamwieh A."/>
            <person name="Solovyev V."/>
            <person name="Salamov A."/>
            <person name="Braich B."/>
            <person name="Kosarev P."/>
            <person name="Mahmoud A."/>
            <person name="Hajiyev E."/>
            <person name="Babayeva S."/>
            <person name="Izzatullayeva V."/>
            <person name="Mammadov A."/>
            <person name="Mammadov A."/>
            <person name="Sharifova S."/>
            <person name="Ojaghi J."/>
            <person name="Eynullazada K."/>
            <person name="Bayramov B."/>
            <person name="Abdulazimova A."/>
            <person name="Shahmuradov I."/>
        </authorList>
    </citation>
    <scope>NUCLEOTIDE SEQUENCE [LARGE SCALE GENOMIC DNA]</scope>
    <source>
        <strain evidence="3">cv. AG2017</strain>
        <tissue evidence="2">Leaf</tissue>
    </source>
</reference>
<feature type="chain" id="PRO_5014190388" description="Secreted protein" evidence="1">
    <location>
        <begin position="30"/>
        <end position="201"/>
    </location>
</feature>
<dbReference type="Proteomes" id="UP000233551">
    <property type="component" value="Unassembled WGS sequence"/>
</dbReference>
<sequence length="201" mass="21907">MALVSFFNGRSLPLQVGLVFLAALTSALGFPSTIVPTFPPGDGICEPLHHISMPPFCYLSMFCSGWELVKKTSRQVVVALPLSLHLGSGFLSPPMICVFSLPGLPCGGERCWFPPCCGGQTGPDLTTDLIGPPSTPILLFKPLIHLRWQLLVFYFSASSVTVSSALHVKRSRVLICEGSSEYRFKTPLDFAPLFLHYSSFI</sequence>
<evidence type="ECO:0000256" key="1">
    <source>
        <dbReference type="SAM" id="SignalP"/>
    </source>
</evidence>
<protein>
    <recommendedName>
        <fullName evidence="4">Secreted protein</fullName>
    </recommendedName>
</protein>
<keyword evidence="1" id="KW-0732">Signal</keyword>
<evidence type="ECO:0000313" key="2">
    <source>
        <dbReference type="EMBL" id="PKI59270.1"/>
    </source>
</evidence>